<dbReference type="Gene3D" id="3.40.50.2300">
    <property type="match status" value="1"/>
</dbReference>
<dbReference type="CDD" id="cd00077">
    <property type="entry name" value="HDc"/>
    <property type="match status" value="1"/>
</dbReference>
<evidence type="ECO:0000256" key="4">
    <source>
        <dbReference type="RuleBase" id="RU363067"/>
    </source>
</evidence>
<keyword evidence="3" id="KW-0597">Phosphoprotein</keyword>
<proteinExistence type="inferred from homology"/>
<evidence type="ECO:0000313" key="9">
    <source>
        <dbReference type="Proteomes" id="UP000093000"/>
    </source>
</evidence>
<feature type="compositionally biased region" description="Polar residues" evidence="5">
    <location>
        <begin position="602"/>
        <end position="615"/>
    </location>
</feature>
<dbReference type="InterPro" id="IPR003607">
    <property type="entry name" value="HD/PDEase_dom"/>
</dbReference>
<dbReference type="AlphaFoldDB" id="A0A1C7NMV8"/>
<keyword evidence="9" id="KW-1185">Reference proteome</keyword>
<comment type="similarity">
    <text evidence="4">Belongs to the cyclic nucleotide phosphodiesterase family.</text>
</comment>
<dbReference type="InParanoid" id="A0A1C7NMV8"/>
<dbReference type="InterPro" id="IPR023174">
    <property type="entry name" value="PDEase_CS"/>
</dbReference>
<dbReference type="Proteomes" id="UP000093000">
    <property type="component" value="Unassembled WGS sequence"/>
</dbReference>
<dbReference type="EMBL" id="LUGH01000059">
    <property type="protein sequence ID" value="OBZ90199.1"/>
    <property type="molecule type" value="Genomic_DNA"/>
</dbReference>
<dbReference type="Gene3D" id="1.10.1300.10">
    <property type="entry name" value="3'5'-cyclic nucleotide phosphodiesterase, catalytic domain"/>
    <property type="match status" value="1"/>
</dbReference>
<dbReference type="STRING" id="101091.A0A1C7NMV8"/>
<feature type="modified residue" description="4-aspartylphosphate" evidence="3">
    <location>
        <position position="64"/>
    </location>
</feature>
<keyword evidence="2 4" id="KW-0378">Hydrolase</keyword>
<dbReference type="GO" id="GO:0000160">
    <property type="term" value="P:phosphorelay signal transduction system"/>
    <property type="evidence" value="ECO:0007669"/>
    <property type="project" value="InterPro"/>
</dbReference>
<dbReference type="InterPro" id="IPR001789">
    <property type="entry name" value="Sig_transdc_resp-reg_receiver"/>
</dbReference>
<evidence type="ECO:0000313" key="8">
    <source>
        <dbReference type="EMBL" id="OBZ90199.1"/>
    </source>
</evidence>
<feature type="compositionally biased region" description="Basic and acidic residues" evidence="5">
    <location>
        <begin position="572"/>
        <end position="589"/>
    </location>
</feature>
<dbReference type="PROSITE" id="PS51845">
    <property type="entry name" value="PDEASE_I_2"/>
    <property type="match status" value="1"/>
</dbReference>
<organism evidence="8 9">
    <name type="scientific">Choanephora cucurbitarum</name>
    <dbReference type="NCBI Taxonomy" id="101091"/>
    <lineage>
        <taxon>Eukaryota</taxon>
        <taxon>Fungi</taxon>
        <taxon>Fungi incertae sedis</taxon>
        <taxon>Mucoromycota</taxon>
        <taxon>Mucoromycotina</taxon>
        <taxon>Mucoromycetes</taxon>
        <taxon>Mucorales</taxon>
        <taxon>Mucorineae</taxon>
        <taxon>Choanephoraceae</taxon>
        <taxon>Choanephoroideae</taxon>
        <taxon>Choanephora</taxon>
    </lineage>
</organism>
<dbReference type="PANTHER" id="PTHR11347">
    <property type="entry name" value="CYCLIC NUCLEOTIDE PHOSPHODIESTERASE"/>
    <property type="match status" value="1"/>
</dbReference>
<dbReference type="InterPro" id="IPR036971">
    <property type="entry name" value="PDEase_catalytic_dom_sf"/>
</dbReference>
<protein>
    <recommendedName>
        <fullName evidence="4">Phosphodiesterase</fullName>
        <ecNumber evidence="4">3.1.4.-</ecNumber>
    </recommendedName>
</protein>
<evidence type="ECO:0000256" key="2">
    <source>
        <dbReference type="ARBA" id="ARBA00022801"/>
    </source>
</evidence>
<dbReference type="PROSITE" id="PS50110">
    <property type="entry name" value="RESPONSE_REGULATORY"/>
    <property type="match status" value="1"/>
</dbReference>
<dbReference type="InterPro" id="IPR002073">
    <property type="entry name" value="PDEase_catalytic_dom"/>
</dbReference>
<dbReference type="SUPFAM" id="SSF52172">
    <property type="entry name" value="CheY-like"/>
    <property type="match status" value="1"/>
</dbReference>
<dbReference type="SMART" id="SM00471">
    <property type="entry name" value="HDc"/>
    <property type="match status" value="1"/>
</dbReference>
<reference evidence="8 9" key="1">
    <citation type="submission" date="2016-03" db="EMBL/GenBank/DDBJ databases">
        <title>Choanephora cucurbitarum.</title>
        <authorList>
            <person name="Min B."/>
            <person name="Park H."/>
            <person name="Park J.-H."/>
            <person name="Shin H.-D."/>
            <person name="Choi I.-G."/>
        </authorList>
    </citation>
    <scope>NUCLEOTIDE SEQUENCE [LARGE SCALE GENOMIC DNA]</scope>
    <source>
        <strain evidence="8 9">KUS-F28377</strain>
    </source>
</reference>
<evidence type="ECO:0000256" key="3">
    <source>
        <dbReference type="PROSITE-ProRule" id="PRU00169"/>
    </source>
</evidence>
<evidence type="ECO:0000256" key="5">
    <source>
        <dbReference type="SAM" id="MobiDB-lite"/>
    </source>
</evidence>
<gene>
    <name evidence="8" type="primary">regA_3</name>
    <name evidence="8" type="ORF">A0J61_01744</name>
</gene>
<dbReference type="OrthoDB" id="546632at2759"/>
<feature type="domain" description="PDEase" evidence="7">
    <location>
        <begin position="205"/>
        <end position="575"/>
    </location>
</feature>
<dbReference type="Pfam" id="PF00233">
    <property type="entry name" value="PDEase_I"/>
    <property type="match status" value="1"/>
</dbReference>
<dbReference type="EC" id="3.1.4.-" evidence="4"/>
<feature type="domain" description="Response regulatory" evidence="6">
    <location>
        <begin position="10"/>
        <end position="138"/>
    </location>
</feature>
<dbReference type="InterPro" id="IPR011006">
    <property type="entry name" value="CheY-like_superfamily"/>
</dbReference>
<dbReference type="SUPFAM" id="SSF109604">
    <property type="entry name" value="HD-domain/PDEase-like"/>
    <property type="match status" value="1"/>
</dbReference>
<comment type="caution">
    <text evidence="8">The sequence shown here is derived from an EMBL/GenBank/DDBJ whole genome shotgun (WGS) entry which is preliminary data.</text>
</comment>
<accession>A0A1C7NMV8</accession>
<sequence length="615" mass="70665">MKRLNPNSCSVVIFHEHNKALEQTLEIVCSVYSDVVVKSRKAEVIAELKRQRHNEATSTLLLIDVESCHMDSCDECPDLLLNVVRLLREGLLLNVVPIVCSYYDSPAYMVKCIQEGAADFVLKPISKDVIKTLFLNVTKYHIQKNDRKIDGLTQLTEASNNILNRKDHHCDLLSSGGRVWEKFKERLKGVFYQEHWYIVDYYTPRPCQRRSSMASMLEGNTYRERKYYLKTQICSWNFLPLELDNKDLVQVAFMILNQVLTTFDQLESLRVSNDDLYHFIFDICNSYHNMNPYHNFRHAVDVLQANYYFLCHIGALEPMCPESFAYKSHSQDEKEKETNSKMRQLLEPLDIFALLMASIGHDIGHPGVNNNFMISTATPLAIIYNDKSVLESFHTMAFFHLLKAHCFGQLTDLQSNPEYANFRKIVVNSILATDMSMHDDYVAKIQDQGQRLKSGEIDFDDPNTREREKILLCSALIKCADISNCARPFESAKKWAMILAEEFSEQGDLEQELGIPVMPVNERGKIPLADFQLSFKRFVALKLFEAISQVHTDMQFTVDYIYKNIDIWESSKQRQDSDCIKPTTDDKVKSPNGIPPQPSPEGKSTASQRPRSGAK</sequence>
<evidence type="ECO:0000259" key="6">
    <source>
        <dbReference type="PROSITE" id="PS50110"/>
    </source>
</evidence>
<keyword evidence="1 4" id="KW-0479">Metal-binding</keyword>
<evidence type="ECO:0000259" key="7">
    <source>
        <dbReference type="PROSITE" id="PS51845"/>
    </source>
</evidence>
<dbReference type="GO" id="GO:0004114">
    <property type="term" value="F:3',5'-cyclic-nucleotide phosphodiesterase activity"/>
    <property type="evidence" value="ECO:0007669"/>
    <property type="project" value="InterPro"/>
</dbReference>
<name>A0A1C7NMV8_9FUNG</name>
<feature type="region of interest" description="Disordered" evidence="5">
    <location>
        <begin position="572"/>
        <end position="615"/>
    </location>
</feature>
<dbReference type="GO" id="GO:0046872">
    <property type="term" value="F:metal ion binding"/>
    <property type="evidence" value="ECO:0007669"/>
    <property type="project" value="UniProtKB-KW"/>
</dbReference>
<comment type="cofactor">
    <cofactor evidence="4">
        <name>a divalent metal cation</name>
        <dbReference type="ChEBI" id="CHEBI:60240"/>
    </cofactor>
    <text evidence="4">Binds 2 divalent metal cations per subunit. Site 1 may preferentially bind zinc ions, while site 2 has a preference for magnesium and/or manganese ions.</text>
</comment>
<evidence type="ECO:0000256" key="1">
    <source>
        <dbReference type="ARBA" id="ARBA00022723"/>
    </source>
</evidence>
<dbReference type="PROSITE" id="PS00126">
    <property type="entry name" value="PDEASE_I_1"/>
    <property type="match status" value="1"/>
</dbReference>